<sequence length="289" mass="32930">MFKRINWKAIGIAFAWIISLGSVITLMSFIEIKKGENTCEKVEVILPGNQFFVERAEVDEILKDRNGLLVGRRLENINIQKLEDKLKANPFVEYAKVYIDMDGILHADVKQRVPILRVFNIAGQDFYIDQNGLKIPLSDHFTARVLAANGAILETFNDKIDTLKTQIAKDLFTTAKFIDADSLWSQQIVQIYVNDQKDMELVPRVGKQKIILGNADMLVDKFKNLLVFYKQAIPKVGWETYSAINLKFQGQIVCVRADSTLVKKMPTEIKIDSNTINKNINLDSTNNIY</sequence>
<reference evidence="2 3" key="2">
    <citation type="submission" date="2016-06" db="EMBL/GenBank/DDBJ databases">
        <title>Pedobacter psychrophilus sp. nov., isolated from Antarctic fragmentary rock.</title>
        <authorList>
            <person name="Svec P."/>
        </authorList>
    </citation>
    <scope>NUCLEOTIDE SEQUENCE [LARGE SCALE GENOMIC DNA]</scope>
    <source>
        <strain evidence="2 3">CCM 8644</strain>
    </source>
</reference>
<evidence type="ECO:0000313" key="2">
    <source>
        <dbReference type="EMBL" id="OAQ41687.1"/>
    </source>
</evidence>
<keyword evidence="2" id="KW-0131">Cell cycle</keyword>
<dbReference type="Proteomes" id="UP000078459">
    <property type="component" value="Unassembled WGS sequence"/>
</dbReference>
<dbReference type="RefSeq" id="WP_068820718.1">
    <property type="nucleotide sequence ID" value="NZ_LWHJ01000011.1"/>
</dbReference>
<proteinExistence type="predicted"/>
<protein>
    <submittedName>
        <fullName evidence="2">Cell division protein FtsQ</fullName>
    </submittedName>
</protein>
<feature type="transmembrane region" description="Helical" evidence="1">
    <location>
        <begin position="12"/>
        <end position="30"/>
    </location>
</feature>
<comment type="caution">
    <text evidence="2">The sequence shown here is derived from an EMBL/GenBank/DDBJ whole genome shotgun (WGS) entry which is preliminary data.</text>
</comment>
<evidence type="ECO:0000256" key="1">
    <source>
        <dbReference type="SAM" id="Phobius"/>
    </source>
</evidence>
<keyword evidence="2" id="KW-0132">Cell division</keyword>
<keyword evidence="3" id="KW-1185">Reference proteome</keyword>
<dbReference type="EMBL" id="LWHJ01000011">
    <property type="protein sequence ID" value="OAQ41687.1"/>
    <property type="molecule type" value="Genomic_DNA"/>
</dbReference>
<organism evidence="2 3">
    <name type="scientific">Pedobacter psychrophilus</name>
    <dbReference type="NCBI Taxonomy" id="1826909"/>
    <lineage>
        <taxon>Bacteria</taxon>
        <taxon>Pseudomonadati</taxon>
        <taxon>Bacteroidota</taxon>
        <taxon>Sphingobacteriia</taxon>
        <taxon>Sphingobacteriales</taxon>
        <taxon>Sphingobacteriaceae</taxon>
        <taxon>Pedobacter</taxon>
    </lineage>
</organism>
<keyword evidence="1" id="KW-0812">Transmembrane</keyword>
<keyword evidence="1" id="KW-0472">Membrane</keyword>
<name>A0A179DKQ8_9SPHI</name>
<dbReference type="AlphaFoldDB" id="A0A179DKQ8"/>
<dbReference type="GO" id="GO:0051301">
    <property type="term" value="P:cell division"/>
    <property type="evidence" value="ECO:0007669"/>
    <property type="project" value="UniProtKB-KW"/>
</dbReference>
<accession>A0A179DKQ8</accession>
<evidence type="ECO:0000313" key="3">
    <source>
        <dbReference type="Proteomes" id="UP000078459"/>
    </source>
</evidence>
<keyword evidence="1" id="KW-1133">Transmembrane helix</keyword>
<dbReference type="OrthoDB" id="1466667at2"/>
<reference evidence="2 3" key="1">
    <citation type="submission" date="2016-04" db="EMBL/GenBank/DDBJ databases">
        <authorList>
            <person name="Evans L.H."/>
            <person name="Alamgir A."/>
            <person name="Owens N."/>
            <person name="Weber N.D."/>
            <person name="Virtaneva K."/>
            <person name="Barbian K."/>
            <person name="Babar A."/>
            <person name="Rosenke K."/>
        </authorList>
    </citation>
    <scope>NUCLEOTIDE SEQUENCE [LARGE SCALE GENOMIC DNA]</scope>
    <source>
        <strain evidence="2 3">CCM 8644</strain>
    </source>
</reference>
<gene>
    <name evidence="2" type="ORF">A5893_00830</name>
</gene>
<dbReference type="STRING" id="1826909.A5893_00830"/>